<reference evidence="2 3" key="1">
    <citation type="submission" date="2018-04" db="EMBL/GenBank/DDBJ databases">
        <title>Genomic Encyclopedia of Type Strains, Phase IV (KMG-IV): sequencing the most valuable type-strain genomes for metagenomic binning, comparative biology and taxonomic classification.</title>
        <authorList>
            <person name="Goeker M."/>
        </authorList>
    </citation>
    <scope>NUCLEOTIDE SEQUENCE [LARGE SCALE GENOMIC DNA]</scope>
    <source>
        <strain evidence="2 3">DSM 28520</strain>
    </source>
</reference>
<organism evidence="2 3">
    <name type="scientific">Porphyromonas loveana</name>
    <dbReference type="NCBI Taxonomy" id="1884669"/>
    <lineage>
        <taxon>Bacteria</taxon>
        <taxon>Pseudomonadati</taxon>
        <taxon>Bacteroidota</taxon>
        <taxon>Bacteroidia</taxon>
        <taxon>Bacteroidales</taxon>
        <taxon>Porphyromonadaceae</taxon>
        <taxon>Porphyromonas</taxon>
    </lineage>
</organism>
<dbReference type="InterPro" id="IPR038707">
    <property type="entry name" value="TraQ_sf"/>
</dbReference>
<sequence>MLNTIWVMGVLSLAVFCLSACTRELDVEQAYPFTVETMPVPKEVQSGKMVEIRCKLTARGDFKDTRYTLRCFQYDGVGVLRIGAKGSPLIPNDRYPIPKGEFRLYYTSRSKERQSLELVFEDNHGQNQTMTLEFNHKEKRSGADTQHRNIEIHT</sequence>
<feature type="chain" id="PRO_5015500844" evidence="1">
    <location>
        <begin position="20"/>
        <end position="154"/>
    </location>
</feature>
<feature type="signal peptide" evidence="1">
    <location>
        <begin position="1"/>
        <end position="19"/>
    </location>
</feature>
<evidence type="ECO:0000256" key="1">
    <source>
        <dbReference type="SAM" id="SignalP"/>
    </source>
</evidence>
<protein>
    <submittedName>
        <fullName evidence="2">Uncharacterized protein DUF3872</fullName>
    </submittedName>
</protein>
<dbReference type="EMBL" id="QEKY01000003">
    <property type="protein sequence ID" value="PVZ13360.1"/>
    <property type="molecule type" value="Genomic_DNA"/>
</dbReference>
<keyword evidence="3" id="KW-1185">Reference proteome</keyword>
<dbReference type="Gene3D" id="2.60.40.2410">
    <property type="entry name" value="Uncharacterised protein PF12988, DUF3872"/>
    <property type="match status" value="1"/>
</dbReference>
<keyword evidence="1" id="KW-0732">Signal</keyword>
<dbReference type="Proteomes" id="UP000245462">
    <property type="component" value="Unassembled WGS sequence"/>
</dbReference>
<evidence type="ECO:0000313" key="2">
    <source>
        <dbReference type="EMBL" id="PVZ13360.1"/>
    </source>
</evidence>
<gene>
    <name evidence="2" type="ORF">C7382_10353</name>
</gene>
<accession>A0A2U1FMT4</accession>
<comment type="caution">
    <text evidence="2">The sequence shown here is derived from an EMBL/GenBank/DDBJ whole genome shotgun (WGS) entry which is preliminary data.</text>
</comment>
<dbReference type="AlphaFoldDB" id="A0A2U1FMT4"/>
<name>A0A2U1FMT4_9PORP</name>
<dbReference type="InterPro" id="IPR024355">
    <property type="entry name" value="TraQ_bacteroidetes"/>
</dbReference>
<dbReference type="Pfam" id="PF12988">
    <property type="entry name" value="TraQ_transposon"/>
    <property type="match status" value="1"/>
</dbReference>
<proteinExistence type="predicted"/>
<evidence type="ECO:0000313" key="3">
    <source>
        <dbReference type="Proteomes" id="UP000245462"/>
    </source>
</evidence>